<dbReference type="EMBL" id="BLRZ01000245">
    <property type="protein sequence ID" value="GFP31292.1"/>
    <property type="molecule type" value="Genomic_DNA"/>
</dbReference>
<organism evidence="1 2">
    <name type="scientific">Candidatus Hakubella thermalkaliphila</name>
    <dbReference type="NCBI Taxonomy" id="2754717"/>
    <lineage>
        <taxon>Bacteria</taxon>
        <taxon>Bacillati</taxon>
        <taxon>Actinomycetota</taxon>
        <taxon>Actinomycetota incertae sedis</taxon>
        <taxon>Candidatus Hakubellales</taxon>
        <taxon>Candidatus Hakubellaceae</taxon>
        <taxon>Candidatus Hakubella</taxon>
    </lineage>
</organism>
<name>A0A6V8PEZ9_9ACTN</name>
<accession>A0A6V8PEZ9</accession>
<comment type="caution">
    <text evidence="1">The sequence shown here is derived from an EMBL/GenBank/DDBJ whole genome shotgun (WGS) entry which is preliminary data.</text>
</comment>
<proteinExistence type="predicted"/>
<dbReference type="AlphaFoldDB" id="A0A6V8PEZ9"/>
<dbReference type="Proteomes" id="UP000588083">
    <property type="component" value="Unassembled WGS sequence"/>
</dbReference>
<protein>
    <submittedName>
        <fullName evidence="1">Uncharacterized protein</fullName>
    </submittedName>
</protein>
<evidence type="ECO:0000313" key="1">
    <source>
        <dbReference type="EMBL" id="GFP31292.1"/>
    </source>
</evidence>
<sequence length="25" mass="2931">MSGARERMINWAEKIGPEVKRMIVK</sequence>
<reference evidence="1 2" key="1">
    <citation type="journal article" date="2020" name="Front. Microbiol.">
        <title>Single-cell genomics of novel Actinobacteria with the Wood-Ljungdahl pathway discovered in a serpentinizing system.</title>
        <authorList>
            <person name="Merino N."/>
            <person name="Kawai M."/>
            <person name="Boyd E.S."/>
            <person name="Colman D.R."/>
            <person name="McGlynn S.E."/>
            <person name="Nealson K.H."/>
            <person name="Kurokawa K."/>
            <person name="Hongoh Y."/>
        </authorList>
    </citation>
    <scope>NUCLEOTIDE SEQUENCE [LARGE SCALE GENOMIC DNA]</scope>
    <source>
        <strain evidence="1 2">S34</strain>
    </source>
</reference>
<feature type="non-terminal residue" evidence="1">
    <location>
        <position position="25"/>
    </location>
</feature>
<evidence type="ECO:0000313" key="2">
    <source>
        <dbReference type="Proteomes" id="UP000588083"/>
    </source>
</evidence>
<keyword evidence="2" id="KW-1185">Reference proteome</keyword>
<gene>
    <name evidence="1" type="ORF">HKBW3S34_02212</name>
</gene>